<dbReference type="SMART" id="SM00225">
    <property type="entry name" value="BTB"/>
    <property type="match status" value="1"/>
</dbReference>
<dbReference type="CDD" id="cd18186">
    <property type="entry name" value="BTB_POZ_ZBTB_KLHL-like"/>
    <property type="match status" value="1"/>
</dbReference>
<dbReference type="OrthoDB" id="3217871at2759"/>
<evidence type="ECO:0000313" key="4">
    <source>
        <dbReference type="Proteomes" id="UP000054097"/>
    </source>
</evidence>
<protein>
    <recommendedName>
        <fullName evidence="2">BTB domain-containing protein</fullName>
    </recommendedName>
</protein>
<reference evidence="4" key="2">
    <citation type="submission" date="2015-01" db="EMBL/GenBank/DDBJ databases">
        <title>Evolutionary Origins and Diversification of the Mycorrhizal Mutualists.</title>
        <authorList>
            <consortium name="DOE Joint Genome Institute"/>
            <consortium name="Mycorrhizal Genomics Consortium"/>
            <person name="Kohler A."/>
            <person name="Kuo A."/>
            <person name="Nagy L.G."/>
            <person name="Floudas D."/>
            <person name="Copeland A."/>
            <person name="Barry K.W."/>
            <person name="Cichocki N."/>
            <person name="Veneault-Fourrey C."/>
            <person name="LaButti K."/>
            <person name="Lindquist E.A."/>
            <person name="Lipzen A."/>
            <person name="Lundell T."/>
            <person name="Morin E."/>
            <person name="Murat C."/>
            <person name="Riley R."/>
            <person name="Ohm R."/>
            <person name="Sun H."/>
            <person name="Tunlid A."/>
            <person name="Henrissat B."/>
            <person name="Grigoriev I.V."/>
            <person name="Hibbett D.S."/>
            <person name="Martin F."/>
        </authorList>
    </citation>
    <scope>NUCLEOTIDE SEQUENCE [LARGE SCALE GENOMIC DNA]</scope>
    <source>
        <strain evidence="4">MAFF 305830</strain>
    </source>
</reference>
<evidence type="ECO:0000256" key="1">
    <source>
        <dbReference type="SAM" id="Coils"/>
    </source>
</evidence>
<organism evidence="3 4">
    <name type="scientific">Serendipita vermifera MAFF 305830</name>
    <dbReference type="NCBI Taxonomy" id="933852"/>
    <lineage>
        <taxon>Eukaryota</taxon>
        <taxon>Fungi</taxon>
        <taxon>Dikarya</taxon>
        <taxon>Basidiomycota</taxon>
        <taxon>Agaricomycotina</taxon>
        <taxon>Agaricomycetes</taxon>
        <taxon>Sebacinales</taxon>
        <taxon>Serendipitaceae</taxon>
        <taxon>Serendipita</taxon>
    </lineage>
</organism>
<feature type="coiled-coil region" evidence="1">
    <location>
        <begin position="201"/>
        <end position="242"/>
    </location>
</feature>
<dbReference type="PROSITE" id="PS50097">
    <property type="entry name" value="BTB"/>
    <property type="match status" value="1"/>
</dbReference>
<feature type="domain" description="BTB" evidence="2">
    <location>
        <begin position="27"/>
        <end position="92"/>
    </location>
</feature>
<gene>
    <name evidence="3" type="ORF">M408DRAFT_333786</name>
</gene>
<dbReference type="SUPFAM" id="SSF54695">
    <property type="entry name" value="POZ domain"/>
    <property type="match status" value="1"/>
</dbReference>
<dbReference type="InterPro" id="IPR011333">
    <property type="entry name" value="SKP1/BTB/POZ_sf"/>
</dbReference>
<dbReference type="Pfam" id="PF00651">
    <property type="entry name" value="BTB"/>
    <property type="match status" value="1"/>
</dbReference>
<accession>A0A0C2WTM0</accession>
<dbReference type="HOGENOM" id="CLU_093557_0_0_1"/>
<dbReference type="AlphaFoldDB" id="A0A0C2WTM0"/>
<evidence type="ECO:0000259" key="2">
    <source>
        <dbReference type="PROSITE" id="PS50097"/>
    </source>
</evidence>
<dbReference type="STRING" id="933852.A0A0C2WTM0"/>
<keyword evidence="1" id="KW-0175">Coiled coil</keyword>
<reference evidence="3 4" key="1">
    <citation type="submission" date="2014-04" db="EMBL/GenBank/DDBJ databases">
        <authorList>
            <consortium name="DOE Joint Genome Institute"/>
            <person name="Kuo A."/>
            <person name="Zuccaro A."/>
            <person name="Kohler A."/>
            <person name="Nagy L.G."/>
            <person name="Floudas D."/>
            <person name="Copeland A."/>
            <person name="Barry K.W."/>
            <person name="Cichocki N."/>
            <person name="Veneault-Fourrey C."/>
            <person name="LaButti K."/>
            <person name="Lindquist E.A."/>
            <person name="Lipzen A."/>
            <person name="Lundell T."/>
            <person name="Morin E."/>
            <person name="Murat C."/>
            <person name="Sun H."/>
            <person name="Tunlid A."/>
            <person name="Henrissat B."/>
            <person name="Grigoriev I.V."/>
            <person name="Hibbett D.S."/>
            <person name="Martin F."/>
            <person name="Nordberg H.P."/>
            <person name="Cantor M.N."/>
            <person name="Hua S.X."/>
        </authorList>
    </citation>
    <scope>NUCLEOTIDE SEQUENCE [LARGE SCALE GENOMIC DNA]</scope>
    <source>
        <strain evidence="3 4">MAFF 305830</strain>
    </source>
</reference>
<keyword evidence="4" id="KW-1185">Reference proteome</keyword>
<evidence type="ECO:0000313" key="3">
    <source>
        <dbReference type="EMBL" id="KIM20847.1"/>
    </source>
</evidence>
<dbReference type="Proteomes" id="UP000054097">
    <property type="component" value="Unassembled WGS sequence"/>
</dbReference>
<name>A0A0C2WTM0_SERVB</name>
<proteinExistence type="predicted"/>
<dbReference type="SUPFAM" id="SSF56954">
    <property type="entry name" value="Outer membrane efflux proteins (OEP)"/>
    <property type="match status" value="1"/>
</dbReference>
<sequence>MNDTNNSTHDYSTGDPRNHHSLYLADADFVIQVENAIFRVHRYFLAKYSSVISDMFDSPQGKERAVGTDENPLVLTGDTACAWGLLLEEIYNRNPLENSKTYSSERLLSLLRIAHKYCMDRLEQTTIEKLKQKQTTEGYVDLIVAAQIIGSDQLYQHALQSLISSIPKPDLTQAKRIGVEAYHTITTSTISDIVANNASALSLARNDLASARADLLNARNDLASARRDLESVRTQLASAIAEKAGALATLTTAMTTLTNASNMSATLTSINNKKCQHCHRIVNWTCTLCHRAQT</sequence>
<dbReference type="EMBL" id="KN824405">
    <property type="protein sequence ID" value="KIM20847.1"/>
    <property type="molecule type" value="Genomic_DNA"/>
</dbReference>
<dbReference type="Gene3D" id="3.30.710.10">
    <property type="entry name" value="Potassium Channel Kv1.1, Chain A"/>
    <property type="match status" value="1"/>
</dbReference>
<dbReference type="InterPro" id="IPR000210">
    <property type="entry name" value="BTB/POZ_dom"/>
</dbReference>